<protein>
    <recommendedName>
        <fullName evidence="6">Peptidase S1 domain-containing protein</fullName>
    </recommendedName>
</protein>
<gene>
    <name evidence="7" type="ORF">B4U79_05954</name>
</gene>
<accession>A0A3S4QHQ3</accession>
<dbReference type="STRING" id="1965070.A0A3S4QHQ3"/>
<reference evidence="7 8" key="1">
    <citation type="journal article" date="2018" name="Gigascience">
        <title>Genomes of trombidid mites reveal novel predicted allergens and laterally-transferred genes associated with secondary metabolism.</title>
        <authorList>
            <person name="Dong X."/>
            <person name="Chaisiri K."/>
            <person name="Xia D."/>
            <person name="Armstrong S.D."/>
            <person name="Fang Y."/>
            <person name="Donnelly M.J."/>
            <person name="Kadowaki T."/>
            <person name="McGarry J.W."/>
            <person name="Darby A.C."/>
            <person name="Makepeace B.L."/>
        </authorList>
    </citation>
    <scope>NUCLEOTIDE SEQUENCE [LARGE SCALE GENOMIC DNA]</scope>
    <source>
        <strain evidence="7">UoL-WK</strain>
    </source>
</reference>
<comment type="caution">
    <text evidence="7">The sequence shown here is derived from an EMBL/GenBank/DDBJ whole genome shotgun (WGS) entry which is preliminary data.</text>
</comment>
<dbReference type="PANTHER" id="PTHR24264">
    <property type="entry name" value="TRYPSIN-RELATED"/>
    <property type="match status" value="1"/>
</dbReference>
<dbReference type="GO" id="GO:0004252">
    <property type="term" value="F:serine-type endopeptidase activity"/>
    <property type="evidence" value="ECO:0007669"/>
    <property type="project" value="InterPro"/>
</dbReference>
<evidence type="ECO:0000256" key="2">
    <source>
        <dbReference type="ARBA" id="ARBA00022801"/>
    </source>
</evidence>
<dbReference type="Proteomes" id="UP000285301">
    <property type="component" value="Unassembled WGS sequence"/>
</dbReference>
<dbReference type="InterPro" id="IPR001254">
    <property type="entry name" value="Trypsin_dom"/>
</dbReference>
<keyword evidence="8" id="KW-1185">Reference proteome</keyword>
<dbReference type="AlphaFoldDB" id="A0A3S4QHQ3"/>
<dbReference type="EMBL" id="NCKU01006317">
    <property type="protein sequence ID" value="RWS03632.1"/>
    <property type="molecule type" value="Genomic_DNA"/>
</dbReference>
<proteinExistence type="inferred from homology"/>
<keyword evidence="2" id="KW-0378">Hydrolase</keyword>
<evidence type="ECO:0000256" key="5">
    <source>
        <dbReference type="ARBA" id="ARBA00024195"/>
    </source>
</evidence>
<name>A0A3S4QHQ3_9ACAR</name>
<dbReference type="PANTHER" id="PTHR24264:SF54">
    <property type="entry name" value="PEPTIDASE S1 DOMAIN-CONTAINING PROTEIN"/>
    <property type="match status" value="1"/>
</dbReference>
<dbReference type="PRINTS" id="PR00722">
    <property type="entry name" value="CHYMOTRYPSIN"/>
</dbReference>
<dbReference type="Pfam" id="PF00089">
    <property type="entry name" value="Trypsin"/>
    <property type="match status" value="1"/>
</dbReference>
<keyword evidence="4" id="KW-1015">Disulfide bond</keyword>
<dbReference type="OrthoDB" id="10061449at2759"/>
<evidence type="ECO:0000256" key="3">
    <source>
        <dbReference type="ARBA" id="ARBA00022825"/>
    </source>
</evidence>
<dbReference type="GO" id="GO:0006508">
    <property type="term" value="P:proteolysis"/>
    <property type="evidence" value="ECO:0007669"/>
    <property type="project" value="UniProtKB-KW"/>
</dbReference>
<dbReference type="InterPro" id="IPR043504">
    <property type="entry name" value="Peptidase_S1_PA_chymotrypsin"/>
</dbReference>
<dbReference type="GO" id="GO:0005615">
    <property type="term" value="C:extracellular space"/>
    <property type="evidence" value="ECO:0007669"/>
    <property type="project" value="TreeGrafter"/>
</dbReference>
<dbReference type="PROSITE" id="PS50240">
    <property type="entry name" value="TRYPSIN_DOM"/>
    <property type="match status" value="1"/>
</dbReference>
<sequence length="323" mass="35938">MKKFASNFFSVCIVNVTGNNCKPLWKSGCRRNTECCSKNCEKYRPTDRTGFCGPSAKDRKFDGPCAPLWYKYCKTDQVCCSKHCTKDPTWSYGYCDMKARKNVSSSTIAPNIDRIENNCGKRGQRLTGGRIIGDYNLDNFKGIIGAISKNEASTYIEFDRLVIHPSFSNETGKYANDIALLHTTKQMTLYPTVRNINSICLPNQNEEYRGRAEASGWGQIDNEGTTASRLMAVDLTVYDDEVCKKQYDEFDGKIMLCAGNLSGGKDSCLGDSGGPLIISKSGSAYLIGIVSFGPRDRSCGRENTAAVYTKVSHYVNWIKRTIK</sequence>
<dbReference type="InterPro" id="IPR033116">
    <property type="entry name" value="TRYPSIN_SER"/>
</dbReference>
<dbReference type="FunFam" id="2.40.10.10:FF:000002">
    <property type="entry name" value="Transmembrane protease serine"/>
    <property type="match status" value="1"/>
</dbReference>
<dbReference type="CDD" id="cd00190">
    <property type="entry name" value="Tryp_SPc"/>
    <property type="match status" value="1"/>
</dbReference>
<evidence type="ECO:0000313" key="8">
    <source>
        <dbReference type="Proteomes" id="UP000285301"/>
    </source>
</evidence>
<dbReference type="InterPro" id="IPR009003">
    <property type="entry name" value="Peptidase_S1_PA"/>
</dbReference>
<organism evidence="7 8">
    <name type="scientific">Dinothrombium tinctorium</name>
    <dbReference type="NCBI Taxonomy" id="1965070"/>
    <lineage>
        <taxon>Eukaryota</taxon>
        <taxon>Metazoa</taxon>
        <taxon>Ecdysozoa</taxon>
        <taxon>Arthropoda</taxon>
        <taxon>Chelicerata</taxon>
        <taxon>Arachnida</taxon>
        <taxon>Acari</taxon>
        <taxon>Acariformes</taxon>
        <taxon>Trombidiformes</taxon>
        <taxon>Prostigmata</taxon>
        <taxon>Anystina</taxon>
        <taxon>Parasitengona</taxon>
        <taxon>Trombidioidea</taxon>
        <taxon>Trombidiidae</taxon>
        <taxon>Dinothrombium</taxon>
    </lineage>
</organism>
<keyword evidence="1" id="KW-0645">Protease</keyword>
<evidence type="ECO:0000259" key="6">
    <source>
        <dbReference type="PROSITE" id="PS50240"/>
    </source>
</evidence>
<dbReference type="InterPro" id="IPR001314">
    <property type="entry name" value="Peptidase_S1A"/>
</dbReference>
<keyword evidence="3" id="KW-0720">Serine protease</keyword>
<dbReference type="SUPFAM" id="SSF50494">
    <property type="entry name" value="Trypsin-like serine proteases"/>
    <property type="match status" value="1"/>
</dbReference>
<feature type="domain" description="Peptidase S1" evidence="6">
    <location>
        <begin position="51"/>
        <end position="323"/>
    </location>
</feature>
<dbReference type="Gene3D" id="2.40.10.10">
    <property type="entry name" value="Trypsin-like serine proteases"/>
    <property type="match status" value="1"/>
</dbReference>
<evidence type="ECO:0000256" key="4">
    <source>
        <dbReference type="ARBA" id="ARBA00023157"/>
    </source>
</evidence>
<evidence type="ECO:0000256" key="1">
    <source>
        <dbReference type="ARBA" id="ARBA00022670"/>
    </source>
</evidence>
<dbReference type="PROSITE" id="PS00135">
    <property type="entry name" value="TRYPSIN_SER"/>
    <property type="match status" value="1"/>
</dbReference>
<evidence type="ECO:0000313" key="7">
    <source>
        <dbReference type="EMBL" id="RWS03632.1"/>
    </source>
</evidence>
<comment type="similarity">
    <text evidence="5">Belongs to the peptidase S1 family. CLIP subfamily.</text>
</comment>
<dbReference type="SMART" id="SM00020">
    <property type="entry name" value="Tryp_SPc"/>
    <property type="match status" value="1"/>
</dbReference>
<dbReference type="InterPro" id="IPR050127">
    <property type="entry name" value="Serine_Proteases_S1"/>
</dbReference>